<dbReference type="STRING" id="1802538.A2382_01380"/>
<proteinExistence type="predicted"/>
<dbReference type="Proteomes" id="UP000178999">
    <property type="component" value="Unassembled WGS sequence"/>
</dbReference>
<evidence type="ECO:0000313" key="2">
    <source>
        <dbReference type="Proteomes" id="UP000178999"/>
    </source>
</evidence>
<accession>A0A1F8CTB0</accession>
<gene>
    <name evidence="1" type="ORF">A2382_01380</name>
</gene>
<organism evidence="1 2">
    <name type="scientific">Candidatus Woesebacteria bacterium RIFOXYB1_FULL_38_16</name>
    <dbReference type="NCBI Taxonomy" id="1802538"/>
    <lineage>
        <taxon>Bacteria</taxon>
        <taxon>Candidatus Woeseibacteriota</taxon>
    </lineage>
</organism>
<reference evidence="1 2" key="1">
    <citation type="journal article" date="2016" name="Nat. Commun.">
        <title>Thousands of microbial genomes shed light on interconnected biogeochemical processes in an aquifer system.</title>
        <authorList>
            <person name="Anantharaman K."/>
            <person name="Brown C.T."/>
            <person name="Hug L.A."/>
            <person name="Sharon I."/>
            <person name="Castelle C.J."/>
            <person name="Probst A.J."/>
            <person name="Thomas B.C."/>
            <person name="Singh A."/>
            <person name="Wilkins M.J."/>
            <person name="Karaoz U."/>
            <person name="Brodie E.L."/>
            <person name="Williams K.H."/>
            <person name="Hubbard S.S."/>
            <person name="Banfield J.F."/>
        </authorList>
    </citation>
    <scope>NUCLEOTIDE SEQUENCE [LARGE SCALE GENOMIC DNA]</scope>
</reference>
<comment type="caution">
    <text evidence="1">The sequence shown here is derived from an EMBL/GenBank/DDBJ whole genome shotgun (WGS) entry which is preliminary data.</text>
</comment>
<evidence type="ECO:0000313" key="1">
    <source>
        <dbReference type="EMBL" id="OGM79049.1"/>
    </source>
</evidence>
<dbReference type="AlphaFoldDB" id="A0A1F8CTB0"/>
<dbReference type="EMBL" id="MGHY01000021">
    <property type="protein sequence ID" value="OGM79049.1"/>
    <property type="molecule type" value="Genomic_DNA"/>
</dbReference>
<sequence length="65" mass="7788">MKIWYTITIENKILLEEIIKDFLLKGGKVNKHYLNSAYKGPSLVFYKRWYRGRNIRDAIKRALAE</sequence>
<name>A0A1F8CTB0_9BACT</name>
<protein>
    <submittedName>
        <fullName evidence="1">Uncharacterized protein</fullName>
    </submittedName>
</protein>